<evidence type="ECO:0000256" key="1">
    <source>
        <dbReference type="ARBA" id="ARBA00022475"/>
    </source>
</evidence>
<protein>
    <submittedName>
        <fullName evidence="6">Septation protein A</fullName>
    </submittedName>
</protein>
<evidence type="ECO:0000256" key="4">
    <source>
        <dbReference type="ARBA" id="ARBA00023136"/>
    </source>
</evidence>
<dbReference type="PANTHER" id="PTHR36917:SF1">
    <property type="entry name" value="INNER MEMBRANE-SPANNING PROTEIN YCIB"/>
    <property type="match status" value="1"/>
</dbReference>
<dbReference type="InterPro" id="IPR006008">
    <property type="entry name" value="YciB"/>
</dbReference>
<evidence type="ECO:0000256" key="2">
    <source>
        <dbReference type="ARBA" id="ARBA00022692"/>
    </source>
</evidence>
<keyword evidence="2 5" id="KW-0812">Transmembrane</keyword>
<gene>
    <name evidence="6" type="ORF">CA163_09090</name>
</gene>
<dbReference type="Proteomes" id="UP000214596">
    <property type="component" value="Unassembled WGS sequence"/>
</dbReference>
<evidence type="ECO:0000256" key="3">
    <source>
        <dbReference type="ARBA" id="ARBA00022989"/>
    </source>
</evidence>
<dbReference type="Pfam" id="PF04279">
    <property type="entry name" value="IspA"/>
    <property type="match status" value="1"/>
</dbReference>
<name>A0A227JDS3_VIBPH</name>
<proteinExistence type="predicted"/>
<evidence type="ECO:0000313" key="7">
    <source>
        <dbReference type="Proteomes" id="UP000214596"/>
    </source>
</evidence>
<evidence type="ECO:0000256" key="5">
    <source>
        <dbReference type="SAM" id="Phobius"/>
    </source>
</evidence>
<feature type="transmembrane region" description="Helical" evidence="5">
    <location>
        <begin position="20"/>
        <end position="44"/>
    </location>
</feature>
<accession>A0A227JDS3</accession>
<dbReference type="AlphaFoldDB" id="A0A227JDS3"/>
<dbReference type="PANTHER" id="PTHR36917">
    <property type="entry name" value="INTRACELLULAR SEPTATION PROTEIN A-RELATED"/>
    <property type="match status" value="1"/>
</dbReference>
<feature type="transmembrane region" description="Helical" evidence="5">
    <location>
        <begin position="50"/>
        <end position="67"/>
    </location>
</feature>
<dbReference type="EMBL" id="NIXT01000400">
    <property type="protein sequence ID" value="OXE33142.1"/>
    <property type="molecule type" value="Genomic_DNA"/>
</dbReference>
<keyword evidence="1" id="KW-1003">Cell membrane</keyword>
<keyword evidence="3 5" id="KW-1133">Transmembrane helix</keyword>
<sequence length="68" mass="7836">MKQILDFIPLIIFFALYKMYDIYVATGALIVATAVQLIVTYALYKKVEKMQLITFVIVTIFGSMTIFF</sequence>
<dbReference type="GO" id="GO:0005886">
    <property type="term" value="C:plasma membrane"/>
    <property type="evidence" value="ECO:0007669"/>
    <property type="project" value="TreeGrafter"/>
</dbReference>
<evidence type="ECO:0000313" key="6">
    <source>
        <dbReference type="EMBL" id="OXE33142.1"/>
    </source>
</evidence>
<keyword evidence="4 5" id="KW-0472">Membrane</keyword>
<organism evidence="6 7">
    <name type="scientific">Vibrio parahaemolyticus</name>
    <dbReference type="NCBI Taxonomy" id="670"/>
    <lineage>
        <taxon>Bacteria</taxon>
        <taxon>Pseudomonadati</taxon>
        <taxon>Pseudomonadota</taxon>
        <taxon>Gammaproteobacteria</taxon>
        <taxon>Vibrionales</taxon>
        <taxon>Vibrionaceae</taxon>
        <taxon>Vibrio</taxon>
    </lineage>
</organism>
<reference evidence="6 7" key="1">
    <citation type="journal article" date="2017" name="Appl. Environ. Microbiol.">
        <title>Parallel evolution of two clades of a major Atlantic endemic Vibrio parahaemolyticus pathogen lineage by independent acquisition of related pathogenicity islands.</title>
        <authorList>
            <person name="Xu F."/>
            <person name="Gonzalez-Escalona N."/>
            <person name="Drees K.P."/>
            <person name="Sebra R.P."/>
            <person name="Cooper V.S."/>
            <person name="Jones S.H."/>
            <person name="Whistler C.A."/>
        </authorList>
    </citation>
    <scope>NUCLEOTIDE SEQUENCE [LARGE SCALE GENOMIC DNA]</scope>
    <source>
        <strain evidence="6 7">MAVP-3</strain>
    </source>
</reference>
<comment type="caution">
    <text evidence="6">The sequence shown here is derived from an EMBL/GenBank/DDBJ whole genome shotgun (WGS) entry which is preliminary data.</text>
</comment>
<feature type="non-terminal residue" evidence="6">
    <location>
        <position position="68"/>
    </location>
</feature>